<geneLocation type="plasmid" evidence="1 2">
    <name>unnamed2</name>
</geneLocation>
<dbReference type="RefSeq" id="WP_163589014.1">
    <property type="nucleotide sequence ID" value="NZ_CP040856.1"/>
</dbReference>
<name>A0A9X7TDI0_LACJH</name>
<proteinExistence type="predicted"/>
<organism evidence="1 2">
    <name type="scientific">Lactobacillus johnsonii</name>
    <dbReference type="NCBI Taxonomy" id="33959"/>
    <lineage>
        <taxon>Bacteria</taxon>
        <taxon>Bacillati</taxon>
        <taxon>Bacillota</taxon>
        <taxon>Bacilli</taxon>
        <taxon>Lactobacillales</taxon>
        <taxon>Lactobacillaceae</taxon>
        <taxon>Lactobacillus</taxon>
    </lineage>
</organism>
<dbReference type="Proteomes" id="UP000464749">
    <property type="component" value="Plasmid unnamed2"/>
</dbReference>
<evidence type="ECO:0000313" key="2">
    <source>
        <dbReference type="Proteomes" id="UP000464749"/>
    </source>
</evidence>
<protein>
    <submittedName>
        <fullName evidence="1">Uncharacterized protein</fullName>
    </submittedName>
</protein>
<evidence type="ECO:0000313" key="1">
    <source>
        <dbReference type="EMBL" id="QIA88657.1"/>
    </source>
</evidence>
<reference evidence="1 2" key="1">
    <citation type="submission" date="2019-06" db="EMBL/GenBank/DDBJ databases">
        <title>Whole genome sequencing of Lactobacillus johnsonii strain G2A.</title>
        <authorList>
            <person name="Conlan S."/>
            <person name="Thomas P.J."/>
            <person name="Mullikin J."/>
            <person name="Singer J."/>
            <person name="Weaver C."/>
            <person name="Segre J.A."/>
        </authorList>
    </citation>
    <scope>NUCLEOTIDE SEQUENCE [LARGE SCALE GENOMIC DNA]</scope>
    <source>
        <strain evidence="1 2">G2A</strain>
        <plasmid evidence="1 2">unnamed2</plasmid>
    </source>
</reference>
<accession>A0A9X7TDI0</accession>
<gene>
    <name evidence="1" type="ORF">FEE39_10470</name>
</gene>
<dbReference type="AlphaFoldDB" id="A0A9X7TDI0"/>
<dbReference type="EMBL" id="CP040856">
    <property type="protein sequence ID" value="QIA88657.1"/>
    <property type="molecule type" value="Genomic_DNA"/>
</dbReference>
<keyword evidence="1" id="KW-0614">Plasmid</keyword>
<sequence>MKTALTKEIELALIYSTKSKKGVYGALEVTPTKTSYGPGYERCDYVTFGSNSEIVCYEIKVSISDFESKNKQTYLGDKNYLVIPKKLLDDVRKTHKLRSGIGIISYDCGTFKIEKRCSRRNVNISERVALLEGIARAACRELEK</sequence>